<sequence length="306" mass="31704">MGDGTTADSAAAGAGRPVTLTDVRLGAHDGFDRIVFEVAGEGSAGWQVGWVDEPRAQGSGAPVEVPGQAFLGITLTNVALPGDEEAGAVRWQGPERQGIADATVLEELVADTLFEGAYSFFAGTDRRRPFAVGTANSPQRIVVDVLAEDPATPAALTQRCESPAGFSLAYPQGWSANPGETVAACTRFAPDPFTVPPNTDARVGAVTARVEQAPFQQVAGPGPGDELSRRATTVGGRSAVRVERVSVGEGLWPAGVRATSYVVDLGGGAEAPRTLVVDTVGLPQFDYARNVGVLDRMVETLSFGDP</sequence>
<comment type="caution">
    <text evidence="2">The sequence shown here is derived from an EMBL/GenBank/DDBJ whole genome shotgun (WGS) entry which is preliminary data.</text>
</comment>
<name>A0A6L9VYR6_9ACTN</name>
<dbReference type="Pfam" id="PF24837">
    <property type="entry name" value="AMIN-like"/>
    <property type="match status" value="1"/>
</dbReference>
<dbReference type="Proteomes" id="UP000479241">
    <property type="component" value="Unassembled WGS sequence"/>
</dbReference>
<evidence type="ECO:0000313" key="3">
    <source>
        <dbReference type="Proteomes" id="UP000479241"/>
    </source>
</evidence>
<accession>A0A6L9VYR6</accession>
<dbReference type="AlphaFoldDB" id="A0A6L9VYR6"/>
<evidence type="ECO:0000313" key="2">
    <source>
        <dbReference type="EMBL" id="NEK84599.1"/>
    </source>
</evidence>
<dbReference type="EMBL" id="JAAGWG010000002">
    <property type="protein sequence ID" value="NEK84599.1"/>
    <property type="molecule type" value="Genomic_DNA"/>
</dbReference>
<protein>
    <recommendedName>
        <fullName evidence="1">AMIN-like domain-containing protein</fullName>
    </recommendedName>
</protein>
<gene>
    <name evidence="2" type="ORF">GCU60_02305</name>
</gene>
<feature type="domain" description="AMIN-like" evidence="1">
    <location>
        <begin position="19"/>
        <end position="146"/>
    </location>
</feature>
<reference evidence="2 3" key="1">
    <citation type="submission" date="2019-12" db="EMBL/GenBank/DDBJ databases">
        <title>the WGS of Blastococcus saxobsidens 67B17.</title>
        <authorList>
            <person name="Jiang Z."/>
        </authorList>
    </citation>
    <scope>NUCLEOTIDE SEQUENCE [LARGE SCALE GENOMIC DNA]</scope>
    <source>
        <strain evidence="2 3">67B17</strain>
    </source>
</reference>
<dbReference type="RefSeq" id="WP_163201999.1">
    <property type="nucleotide sequence ID" value="NZ_JAAGWG010000002.1"/>
</dbReference>
<organism evidence="2 3">
    <name type="scientific">Blastococcus saxobsidens</name>
    <dbReference type="NCBI Taxonomy" id="138336"/>
    <lineage>
        <taxon>Bacteria</taxon>
        <taxon>Bacillati</taxon>
        <taxon>Actinomycetota</taxon>
        <taxon>Actinomycetes</taxon>
        <taxon>Geodermatophilales</taxon>
        <taxon>Geodermatophilaceae</taxon>
        <taxon>Blastococcus</taxon>
    </lineage>
</organism>
<proteinExistence type="predicted"/>
<evidence type="ECO:0000259" key="1">
    <source>
        <dbReference type="Pfam" id="PF24837"/>
    </source>
</evidence>
<dbReference type="InterPro" id="IPR056303">
    <property type="entry name" value="AMIN-like"/>
</dbReference>